<name>A0A212J435_9FIRM</name>
<evidence type="ECO:0000313" key="1">
    <source>
        <dbReference type="EMBL" id="SBV94219.1"/>
    </source>
</evidence>
<accession>A0A212J435</accession>
<protein>
    <submittedName>
        <fullName evidence="1">Uncharacterized protein</fullName>
    </submittedName>
</protein>
<organism evidence="1">
    <name type="scientific">uncultured Eubacteriales bacterium</name>
    <dbReference type="NCBI Taxonomy" id="172733"/>
    <lineage>
        <taxon>Bacteria</taxon>
        <taxon>Bacillati</taxon>
        <taxon>Bacillota</taxon>
        <taxon>Clostridia</taxon>
        <taxon>Eubacteriales</taxon>
        <taxon>environmental samples</taxon>
    </lineage>
</organism>
<reference evidence="1" key="1">
    <citation type="submission" date="2016-04" db="EMBL/GenBank/DDBJ databases">
        <authorList>
            <person name="Evans L.H."/>
            <person name="Alamgir A."/>
            <person name="Owens N."/>
            <person name="Weber N.D."/>
            <person name="Virtaneva K."/>
            <person name="Barbian K."/>
            <person name="Babar A."/>
            <person name="Rosenke K."/>
        </authorList>
    </citation>
    <scope>NUCLEOTIDE SEQUENCE</scope>
    <source>
        <strain evidence="1">86</strain>
    </source>
</reference>
<dbReference type="EMBL" id="FLUN01000001">
    <property type="protein sequence ID" value="SBV94219.1"/>
    <property type="molecule type" value="Genomic_DNA"/>
</dbReference>
<dbReference type="AlphaFoldDB" id="A0A212J435"/>
<proteinExistence type="predicted"/>
<gene>
    <name evidence="1" type="ORF">KL86CLO1_10484</name>
</gene>
<sequence>MSKHLDWSRITPDVAVWCKTEEEELAFLLACEERGITWISGKKPTNELFFNEAGANHYEVENNRISLADTQTATTIPYSDLLVEDEPARSRLAEILGVEEDEEWTIRPELVWDGDAVYRIHNGRRQYRSNDDIWRDCAAEADFWYIINHPESIIRKPRFTADEVAMLRVMASDGVTKLSRAMGGALTWEREGASMTGYLPPNILPTILYGESVELAEVLK</sequence>